<dbReference type="RefSeq" id="WP_109991441.1">
    <property type="nucleotide sequence ID" value="NZ_CP028161.1"/>
</dbReference>
<keyword evidence="1" id="KW-0812">Transmembrane</keyword>
<evidence type="ECO:0000256" key="1">
    <source>
        <dbReference type="SAM" id="Phobius"/>
    </source>
</evidence>
<feature type="transmembrane region" description="Helical" evidence="1">
    <location>
        <begin position="39"/>
        <end position="67"/>
    </location>
</feature>
<dbReference type="GeneID" id="89634677"/>
<feature type="transmembrane region" description="Helical" evidence="1">
    <location>
        <begin position="9"/>
        <end position="27"/>
    </location>
</feature>
<gene>
    <name evidence="2" type="ORF">LL14B4_12905</name>
</gene>
<accession>A0A2Z3KT89</accession>
<keyword evidence="1" id="KW-0472">Membrane</keyword>
<evidence type="ECO:0000313" key="3">
    <source>
        <dbReference type="Proteomes" id="UP000245919"/>
    </source>
</evidence>
<name>A0A2Z3KT89_LACLL</name>
<proteinExistence type="predicted"/>
<evidence type="ECO:0000313" key="2">
    <source>
        <dbReference type="EMBL" id="AWN67099.1"/>
    </source>
</evidence>
<dbReference type="AlphaFoldDB" id="A0A2Z3KT89"/>
<keyword evidence="1" id="KW-1133">Transmembrane helix</keyword>
<sequence>MELKNCPHYFIWVISICVGLIATWNINPEHWNRLTAFRIIIIVTMVAIVAFIGFVFVDNFGIVLNFIKQIFQKYKLKEKG</sequence>
<reference evidence="2 3" key="1">
    <citation type="submission" date="2018-03" db="EMBL/GenBank/DDBJ databases">
        <title>Genome sequence of Lactococcus lactis strain 14B4 from almond drupe.</title>
        <authorList>
            <person name="Tran T.D."/>
            <person name="McGarvey J.A."/>
            <person name="Huynh S."/>
            <person name="Parker C.T."/>
        </authorList>
    </citation>
    <scope>NUCLEOTIDE SEQUENCE [LARGE SCALE GENOMIC DNA]</scope>
    <source>
        <strain evidence="2 3">14B4</strain>
        <plasmid evidence="3">Plasmid p14b4</plasmid>
    </source>
</reference>
<dbReference type="Proteomes" id="UP000245919">
    <property type="component" value="Plasmid p14B4"/>
</dbReference>
<keyword evidence="2" id="KW-0614">Plasmid</keyword>
<dbReference type="EMBL" id="CP028161">
    <property type="protein sequence ID" value="AWN67099.1"/>
    <property type="molecule type" value="Genomic_DNA"/>
</dbReference>
<protein>
    <submittedName>
        <fullName evidence="2">Uncharacterized protein</fullName>
    </submittedName>
</protein>
<geneLocation type="plasmid" evidence="3">
    <name>p14b4</name>
</geneLocation>
<organism evidence="2 3">
    <name type="scientific">Lactococcus lactis subsp. lactis</name>
    <name type="common">Streptococcus lactis</name>
    <dbReference type="NCBI Taxonomy" id="1360"/>
    <lineage>
        <taxon>Bacteria</taxon>
        <taxon>Bacillati</taxon>
        <taxon>Bacillota</taxon>
        <taxon>Bacilli</taxon>
        <taxon>Lactobacillales</taxon>
        <taxon>Streptococcaceae</taxon>
        <taxon>Lactococcus</taxon>
    </lineage>
</organism>